<dbReference type="EMBL" id="CAJNOC010000385">
    <property type="protein sequence ID" value="CAF0753793.1"/>
    <property type="molecule type" value="Genomic_DNA"/>
</dbReference>
<evidence type="ECO:0000313" key="2">
    <source>
        <dbReference type="EMBL" id="CAF0753793.1"/>
    </source>
</evidence>
<gene>
    <name evidence="2" type="ORF">OXX778_LOCUS4060</name>
</gene>
<protein>
    <submittedName>
        <fullName evidence="2">Uncharacterized protein</fullName>
    </submittedName>
</protein>
<keyword evidence="3" id="KW-1185">Reference proteome</keyword>
<name>A0A813PJJ3_9BILA</name>
<keyword evidence="1" id="KW-0732">Signal</keyword>
<reference evidence="2" key="1">
    <citation type="submission" date="2021-02" db="EMBL/GenBank/DDBJ databases">
        <authorList>
            <person name="Nowell W R."/>
        </authorList>
    </citation>
    <scope>NUCLEOTIDE SEQUENCE</scope>
    <source>
        <strain evidence="2">Ploen Becks lab</strain>
    </source>
</reference>
<evidence type="ECO:0000313" key="3">
    <source>
        <dbReference type="Proteomes" id="UP000663879"/>
    </source>
</evidence>
<feature type="signal peptide" evidence="1">
    <location>
        <begin position="1"/>
        <end position="20"/>
    </location>
</feature>
<accession>A0A813PJJ3</accession>
<dbReference type="Proteomes" id="UP000663879">
    <property type="component" value="Unassembled WGS sequence"/>
</dbReference>
<sequence>MDLKLLFVIIFGTFLSSVLMKDLNNHHKILKRQYVKPIIDGIWLAEEQPQERIFNLKFKGRKMNMRPKYSQQTN</sequence>
<comment type="caution">
    <text evidence="2">The sequence shown here is derived from an EMBL/GenBank/DDBJ whole genome shotgun (WGS) entry which is preliminary data.</text>
</comment>
<proteinExistence type="predicted"/>
<feature type="chain" id="PRO_5032981731" evidence="1">
    <location>
        <begin position="21"/>
        <end position="74"/>
    </location>
</feature>
<evidence type="ECO:0000256" key="1">
    <source>
        <dbReference type="SAM" id="SignalP"/>
    </source>
</evidence>
<dbReference type="AlphaFoldDB" id="A0A813PJJ3"/>
<organism evidence="2 3">
    <name type="scientific">Brachionus calyciflorus</name>
    <dbReference type="NCBI Taxonomy" id="104777"/>
    <lineage>
        <taxon>Eukaryota</taxon>
        <taxon>Metazoa</taxon>
        <taxon>Spiralia</taxon>
        <taxon>Gnathifera</taxon>
        <taxon>Rotifera</taxon>
        <taxon>Eurotatoria</taxon>
        <taxon>Monogononta</taxon>
        <taxon>Pseudotrocha</taxon>
        <taxon>Ploima</taxon>
        <taxon>Brachionidae</taxon>
        <taxon>Brachionus</taxon>
    </lineage>
</organism>
<dbReference type="OrthoDB" id="10488574at2759"/>